<sequence length="144" mass="16521">LKLEGHVEGVHELVVEPSIFRFNLIQKIKSHPQYPDKAIDSFLNALQEYLALDDEKLKACLQPLSVNGKSIYDSTFDSLIRILLSIDFFQTTLIDQLLERLPTFISESDHDIIESPIPQLILKQLKWLDNVINPPQLTEKILEA</sequence>
<evidence type="ECO:0000313" key="1">
    <source>
        <dbReference type="EMBL" id="CAG8833851.1"/>
    </source>
</evidence>
<keyword evidence="2" id="KW-1185">Reference proteome</keyword>
<protein>
    <submittedName>
        <fullName evidence="1">13279_t:CDS:1</fullName>
    </submittedName>
</protein>
<name>A0ACA9SE19_9GLOM</name>
<comment type="caution">
    <text evidence="1">The sequence shown here is derived from an EMBL/GenBank/DDBJ whole genome shotgun (WGS) entry which is preliminary data.</text>
</comment>
<feature type="non-terminal residue" evidence="1">
    <location>
        <position position="1"/>
    </location>
</feature>
<dbReference type="EMBL" id="CAJVQC010107551">
    <property type="protein sequence ID" value="CAG8833851.1"/>
    <property type="molecule type" value="Genomic_DNA"/>
</dbReference>
<organism evidence="1 2">
    <name type="scientific">Racocetra persica</name>
    <dbReference type="NCBI Taxonomy" id="160502"/>
    <lineage>
        <taxon>Eukaryota</taxon>
        <taxon>Fungi</taxon>
        <taxon>Fungi incertae sedis</taxon>
        <taxon>Mucoromycota</taxon>
        <taxon>Glomeromycotina</taxon>
        <taxon>Glomeromycetes</taxon>
        <taxon>Diversisporales</taxon>
        <taxon>Gigasporaceae</taxon>
        <taxon>Racocetra</taxon>
    </lineage>
</organism>
<reference evidence="1" key="1">
    <citation type="submission" date="2021-06" db="EMBL/GenBank/DDBJ databases">
        <authorList>
            <person name="Kallberg Y."/>
            <person name="Tangrot J."/>
            <person name="Rosling A."/>
        </authorList>
    </citation>
    <scope>NUCLEOTIDE SEQUENCE</scope>
    <source>
        <strain evidence="1">MA461A</strain>
    </source>
</reference>
<gene>
    <name evidence="1" type="ORF">RPERSI_LOCUS28977</name>
</gene>
<evidence type="ECO:0000313" key="2">
    <source>
        <dbReference type="Proteomes" id="UP000789920"/>
    </source>
</evidence>
<proteinExistence type="predicted"/>
<accession>A0ACA9SE19</accession>
<feature type="non-terminal residue" evidence="1">
    <location>
        <position position="144"/>
    </location>
</feature>
<dbReference type="Proteomes" id="UP000789920">
    <property type="component" value="Unassembled WGS sequence"/>
</dbReference>